<evidence type="ECO:0000256" key="3">
    <source>
        <dbReference type="ARBA" id="ARBA00004824"/>
    </source>
</evidence>
<dbReference type="EC" id="4.1.3.38" evidence="11"/>
<reference evidence="21 22" key="1">
    <citation type="submission" date="2018-06" db="EMBL/GenBank/DDBJ databases">
        <authorList>
            <consortium name="Pathogen Informatics"/>
            <person name="Doyle S."/>
        </authorList>
    </citation>
    <scope>NUCLEOTIDE SEQUENCE [LARGE SCALE GENOMIC DNA]</scope>
    <source>
        <strain evidence="21 22">NCTC13315</strain>
    </source>
</reference>
<dbReference type="Proteomes" id="UP000254968">
    <property type="component" value="Unassembled WGS sequence"/>
</dbReference>
<dbReference type="SUPFAM" id="SSF56752">
    <property type="entry name" value="D-aminoacid aminotransferase-like PLP-dependent enzymes"/>
    <property type="match status" value="1"/>
</dbReference>
<dbReference type="GO" id="GO:0052656">
    <property type="term" value="F:L-isoleucine-2-oxoglutarate transaminase activity"/>
    <property type="evidence" value="ECO:0007669"/>
    <property type="project" value="RHEA"/>
</dbReference>
<comment type="pathway">
    <text evidence="4">Amino-acid biosynthesis; L-valine biosynthesis; L-valine from pyruvate: step 4/4.</text>
</comment>
<keyword evidence="22" id="KW-1185">Reference proteome</keyword>
<evidence type="ECO:0000256" key="5">
    <source>
        <dbReference type="ARBA" id="ARBA00005072"/>
    </source>
</evidence>
<comment type="pathway">
    <text evidence="3">Amino-acid biosynthesis; L-isoleucine biosynthesis; L-isoleucine from 2-oxobutanoate: step 4/4.</text>
</comment>
<dbReference type="PROSITE" id="PS00770">
    <property type="entry name" value="AA_TRANSFER_CLASS_4"/>
    <property type="match status" value="1"/>
</dbReference>
<evidence type="ECO:0000256" key="16">
    <source>
        <dbReference type="ARBA" id="ARBA00054027"/>
    </source>
</evidence>
<evidence type="ECO:0000256" key="1">
    <source>
        <dbReference type="ARBA" id="ARBA00001933"/>
    </source>
</evidence>
<dbReference type="RefSeq" id="WP_115301909.1">
    <property type="nucleotide sequence ID" value="NZ_CAAAHO010000008.1"/>
</dbReference>
<dbReference type="PANTHER" id="PTHR42743">
    <property type="entry name" value="AMINO-ACID AMINOTRANSFERASE"/>
    <property type="match status" value="1"/>
</dbReference>
<comment type="function">
    <text evidence="16">Involved in the biosynthesis of p-aminobenzoate (PABA), a precursor of tetrahydrofolate. Converts 4-amino-4-deoxychorismate into 4-aminobenzoate (PABA) and pyruvate.</text>
</comment>
<comment type="cofactor">
    <cofactor evidence="1 20">
        <name>pyridoxal 5'-phosphate</name>
        <dbReference type="ChEBI" id="CHEBI:597326"/>
    </cofactor>
</comment>
<evidence type="ECO:0000313" key="22">
    <source>
        <dbReference type="Proteomes" id="UP000254968"/>
    </source>
</evidence>
<evidence type="ECO:0000256" key="20">
    <source>
        <dbReference type="RuleBase" id="RU004516"/>
    </source>
</evidence>
<accession>A0A378HZ00</accession>
<comment type="similarity">
    <text evidence="6 19">Belongs to the class-IV pyridoxal-phosphate-dependent aminotransferase family.</text>
</comment>
<dbReference type="FunFam" id="3.20.10.10:FF:000002">
    <property type="entry name" value="D-alanine aminotransferase"/>
    <property type="match status" value="1"/>
</dbReference>
<evidence type="ECO:0000256" key="8">
    <source>
        <dbReference type="ARBA" id="ARBA00022898"/>
    </source>
</evidence>
<evidence type="ECO:0000313" key="21">
    <source>
        <dbReference type="EMBL" id="STX28139.1"/>
    </source>
</evidence>
<keyword evidence="8 20" id="KW-0663">Pyridoxal phosphate</keyword>
<dbReference type="Gene3D" id="3.30.470.10">
    <property type="match status" value="1"/>
</dbReference>
<evidence type="ECO:0000256" key="6">
    <source>
        <dbReference type="ARBA" id="ARBA00009320"/>
    </source>
</evidence>
<keyword evidence="21" id="KW-0456">Lyase</keyword>
<organism evidence="21 22">
    <name type="scientific">Legionella beliardensis</name>
    <dbReference type="NCBI Taxonomy" id="91822"/>
    <lineage>
        <taxon>Bacteria</taxon>
        <taxon>Pseudomonadati</taxon>
        <taxon>Pseudomonadota</taxon>
        <taxon>Gammaproteobacteria</taxon>
        <taxon>Legionellales</taxon>
        <taxon>Legionellaceae</taxon>
        <taxon>Legionella</taxon>
    </lineage>
</organism>
<evidence type="ECO:0000256" key="15">
    <source>
        <dbReference type="ARBA" id="ARBA00049529"/>
    </source>
</evidence>
<comment type="catalytic activity">
    <reaction evidence="15">
        <text>4-amino-4-deoxychorismate = 4-aminobenzoate + pyruvate + H(+)</text>
        <dbReference type="Rhea" id="RHEA:16201"/>
        <dbReference type="ChEBI" id="CHEBI:15361"/>
        <dbReference type="ChEBI" id="CHEBI:15378"/>
        <dbReference type="ChEBI" id="CHEBI:17836"/>
        <dbReference type="ChEBI" id="CHEBI:58406"/>
        <dbReference type="EC" id="4.1.3.38"/>
    </reaction>
</comment>
<dbReference type="Gene3D" id="3.20.10.10">
    <property type="entry name" value="D-amino Acid Aminotransferase, subunit A, domain 2"/>
    <property type="match status" value="1"/>
</dbReference>
<dbReference type="GO" id="GO:0008652">
    <property type="term" value="P:amino acid biosynthetic process"/>
    <property type="evidence" value="ECO:0007669"/>
    <property type="project" value="UniProtKB-ARBA"/>
</dbReference>
<evidence type="ECO:0000256" key="13">
    <source>
        <dbReference type="ARBA" id="ARBA00048798"/>
    </source>
</evidence>
<dbReference type="InterPro" id="IPR043132">
    <property type="entry name" value="BCAT-like_C"/>
</dbReference>
<dbReference type="GO" id="GO:0052655">
    <property type="term" value="F:L-valine-2-oxoglutarate transaminase activity"/>
    <property type="evidence" value="ECO:0007669"/>
    <property type="project" value="RHEA"/>
</dbReference>
<evidence type="ECO:0000256" key="7">
    <source>
        <dbReference type="ARBA" id="ARBA00013053"/>
    </source>
</evidence>
<dbReference type="OrthoDB" id="9805628at2"/>
<evidence type="ECO:0000256" key="17">
    <source>
        <dbReference type="ARBA" id="ARBA00069174"/>
    </source>
</evidence>
<gene>
    <name evidence="21" type="primary">ilvE</name>
    <name evidence="21" type="ORF">NCTC13315_00663</name>
</gene>
<evidence type="ECO:0000256" key="19">
    <source>
        <dbReference type="RuleBase" id="RU004106"/>
    </source>
</evidence>
<dbReference type="InterPro" id="IPR050571">
    <property type="entry name" value="Class-IV_PLP-Dep_Aminotrnsfr"/>
</dbReference>
<evidence type="ECO:0000256" key="14">
    <source>
        <dbReference type="ARBA" id="ARBA00049229"/>
    </source>
</evidence>
<evidence type="ECO:0000256" key="9">
    <source>
        <dbReference type="ARBA" id="ARBA00022909"/>
    </source>
</evidence>
<evidence type="ECO:0000256" key="18">
    <source>
        <dbReference type="ARBA" id="ARBA00080135"/>
    </source>
</evidence>
<evidence type="ECO:0000256" key="11">
    <source>
        <dbReference type="ARBA" id="ARBA00035676"/>
    </source>
</evidence>
<dbReference type="EC" id="2.6.1.42" evidence="7"/>
<keyword evidence="21" id="KW-0032">Aminotransferase</keyword>
<comment type="catalytic activity">
    <reaction evidence="14">
        <text>L-leucine + 2-oxoglutarate = 4-methyl-2-oxopentanoate + L-glutamate</text>
        <dbReference type="Rhea" id="RHEA:18321"/>
        <dbReference type="ChEBI" id="CHEBI:16810"/>
        <dbReference type="ChEBI" id="CHEBI:17865"/>
        <dbReference type="ChEBI" id="CHEBI:29985"/>
        <dbReference type="ChEBI" id="CHEBI:57427"/>
        <dbReference type="EC" id="2.6.1.42"/>
    </reaction>
</comment>
<dbReference type="Pfam" id="PF01063">
    <property type="entry name" value="Aminotran_4"/>
    <property type="match status" value="1"/>
</dbReference>
<sequence length="267" mass="30292">MSLNIVFQRQDNGISFTSHDRLLLGEGLFETVKVLHGEPCYAKLHWQRLSYAAKFLRIPFYLSLNDWLANLSLYIKAVNLKNGGIKAVLSGGSAPRGLNAIGQTPYLFLEAFNYIPNDAPIILTKAPWLRDSNNPIYRVKSINYLEAIMAYRYAQEKGAEDALFFSLDNFALETTIANIFLIINEQLITPPLSCNILPGITRGRILKICKKLKKTCFERQVTITMLAQAEALFICNTLQAIRPVKAFDEFSYCEKHPLVEKLRQLLT</sequence>
<evidence type="ECO:0000256" key="12">
    <source>
        <dbReference type="ARBA" id="ARBA00048212"/>
    </source>
</evidence>
<comment type="pathway">
    <text evidence="5">Amino-acid biosynthesis; L-leucine biosynthesis; L-leucine from 3-methyl-2-oxobutanoate: step 4/4.</text>
</comment>
<dbReference type="InterPro" id="IPR043131">
    <property type="entry name" value="BCAT-like_N"/>
</dbReference>
<comment type="function">
    <text evidence="2">Acts on leucine, isoleucine and valine.</text>
</comment>
<comment type="pathway">
    <text evidence="10">Cofactor biosynthesis; tetrahydrofolate biosynthesis; 4-aminobenzoate from chorismate: step 2/2.</text>
</comment>
<dbReference type="PANTHER" id="PTHR42743:SF11">
    <property type="entry name" value="AMINODEOXYCHORISMATE LYASE"/>
    <property type="match status" value="1"/>
</dbReference>
<dbReference type="AlphaFoldDB" id="A0A378HZ00"/>
<dbReference type="InterPro" id="IPR001544">
    <property type="entry name" value="Aminotrans_IV"/>
</dbReference>
<dbReference type="EMBL" id="UGNV01000001">
    <property type="protein sequence ID" value="STX28139.1"/>
    <property type="molecule type" value="Genomic_DNA"/>
</dbReference>
<comment type="catalytic activity">
    <reaction evidence="13">
        <text>L-isoleucine + 2-oxoglutarate = (S)-3-methyl-2-oxopentanoate + L-glutamate</text>
        <dbReference type="Rhea" id="RHEA:24801"/>
        <dbReference type="ChEBI" id="CHEBI:16810"/>
        <dbReference type="ChEBI" id="CHEBI:29985"/>
        <dbReference type="ChEBI" id="CHEBI:35146"/>
        <dbReference type="ChEBI" id="CHEBI:58045"/>
        <dbReference type="EC" id="2.6.1.42"/>
    </reaction>
</comment>
<dbReference type="InterPro" id="IPR018300">
    <property type="entry name" value="Aminotrans_IV_CS"/>
</dbReference>
<evidence type="ECO:0000256" key="4">
    <source>
        <dbReference type="ARBA" id="ARBA00004931"/>
    </source>
</evidence>
<keyword evidence="21" id="KW-0808">Transferase</keyword>
<proteinExistence type="inferred from homology"/>
<dbReference type="GO" id="GO:0046656">
    <property type="term" value="P:folic acid biosynthetic process"/>
    <property type="evidence" value="ECO:0007669"/>
    <property type="project" value="UniProtKB-KW"/>
</dbReference>
<evidence type="ECO:0000256" key="10">
    <source>
        <dbReference type="ARBA" id="ARBA00035633"/>
    </source>
</evidence>
<keyword evidence="9" id="KW-0289">Folate biosynthesis</keyword>
<protein>
    <recommendedName>
        <fullName evidence="17">Aminodeoxychorismate lyase</fullName>
        <ecNumber evidence="7">2.6.1.42</ecNumber>
        <ecNumber evidence="11">4.1.3.38</ecNumber>
    </recommendedName>
    <alternativeName>
        <fullName evidence="18">4-amino-4-deoxychorismate lyase</fullName>
    </alternativeName>
</protein>
<evidence type="ECO:0000256" key="2">
    <source>
        <dbReference type="ARBA" id="ARBA00003109"/>
    </source>
</evidence>
<name>A0A378HZ00_9GAMM</name>
<dbReference type="GO" id="GO:0052654">
    <property type="term" value="F:L-leucine-2-oxoglutarate transaminase activity"/>
    <property type="evidence" value="ECO:0007669"/>
    <property type="project" value="RHEA"/>
</dbReference>
<dbReference type="InterPro" id="IPR036038">
    <property type="entry name" value="Aminotransferase-like"/>
</dbReference>
<dbReference type="GO" id="GO:0008696">
    <property type="term" value="F:4-amino-4-deoxychorismate lyase activity"/>
    <property type="evidence" value="ECO:0007669"/>
    <property type="project" value="UniProtKB-EC"/>
</dbReference>
<comment type="catalytic activity">
    <reaction evidence="12">
        <text>L-valine + 2-oxoglutarate = 3-methyl-2-oxobutanoate + L-glutamate</text>
        <dbReference type="Rhea" id="RHEA:24813"/>
        <dbReference type="ChEBI" id="CHEBI:11851"/>
        <dbReference type="ChEBI" id="CHEBI:16810"/>
        <dbReference type="ChEBI" id="CHEBI:29985"/>
        <dbReference type="ChEBI" id="CHEBI:57762"/>
        <dbReference type="EC" id="2.6.1.42"/>
    </reaction>
</comment>